<dbReference type="Gene3D" id="3.40.395.10">
    <property type="entry name" value="Adenoviral Proteinase, Chain A"/>
    <property type="match status" value="1"/>
</dbReference>
<feature type="domain" description="Ubiquitin-like protease family profile" evidence="4">
    <location>
        <begin position="61"/>
        <end position="158"/>
    </location>
</feature>
<reference evidence="5" key="1">
    <citation type="journal article" date="2016" name="Nat. Genet.">
        <title>A high-quality carrot genome assembly provides new insights into carotenoid accumulation and asterid genome evolution.</title>
        <authorList>
            <person name="Iorizzo M."/>
            <person name="Ellison S."/>
            <person name="Senalik D."/>
            <person name="Zeng P."/>
            <person name="Satapoomin P."/>
            <person name="Huang J."/>
            <person name="Bowman M."/>
            <person name="Iovene M."/>
            <person name="Sanseverino W."/>
            <person name="Cavagnaro P."/>
            <person name="Yildiz M."/>
            <person name="Macko-Podgorni A."/>
            <person name="Moranska E."/>
            <person name="Grzebelus E."/>
            <person name="Grzebelus D."/>
            <person name="Ashrafi H."/>
            <person name="Zheng Z."/>
            <person name="Cheng S."/>
            <person name="Spooner D."/>
            <person name="Van Deynze A."/>
            <person name="Simon P."/>
        </authorList>
    </citation>
    <scope>NUCLEOTIDE SEQUENCE</scope>
    <source>
        <tissue evidence="5">Leaf</tissue>
    </source>
</reference>
<evidence type="ECO:0000256" key="2">
    <source>
        <dbReference type="ARBA" id="ARBA00022670"/>
    </source>
</evidence>
<keyword evidence="3" id="KW-0378">Hydrolase</keyword>
<keyword evidence="6" id="KW-1185">Reference proteome</keyword>
<dbReference type="GO" id="GO:0006508">
    <property type="term" value="P:proteolysis"/>
    <property type="evidence" value="ECO:0007669"/>
    <property type="project" value="UniProtKB-KW"/>
</dbReference>
<reference evidence="5" key="2">
    <citation type="submission" date="2022-03" db="EMBL/GenBank/DDBJ databases">
        <title>Draft title - Genomic analysis of global carrot germplasm unveils the trajectory of domestication and the origin of high carotenoid orange carrot.</title>
        <authorList>
            <person name="Iorizzo M."/>
            <person name="Ellison S."/>
            <person name="Senalik D."/>
            <person name="Macko-Podgorni A."/>
            <person name="Grzebelus D."/>
            <person name="Bostan H."/>
            <person name="Rolling W."/>
            <person name="Curaba J."/>
            <person name="Simon P."/>
        </authorList>
    </citation>
    <scope>NUCLEOTIDE SEQUENCE</scope>
    <source>
        <tissue evidence="5">Leaf</tissue>
    </source>
</reference>
<comment type="similarity">
    <text evidence="1">Belongs to the peptidase C48 family.</text>
</comment>
<evidence type="ECO:0000256" key="3">
    <source>
        <dbReference type="ARBA" id="ARBA00022801"/>
    </source>
</evidence>
<organism evidence="5 6">
    <name type="scientific">Daucus carota subsp. sativus</name>
    <name type="common">Carrot</name>
    <dbReference type="NCBI Taxonomy" id="79200"/>
    <lineage>
        <taxon>Eukaryota</taxon>
        <taxon>Viridiplantae</taxon>
        <taxon>Streptophyta</taxon>
        <taxon>Embryophyta</taxon>
        <taxon>Tracheophyta</taxon>
        <taxon>Spermatophyta</taxon>
        <taxon>Magnoliopsida</taxon>
        <taxon>eudicotyledons</taxon>
        <taxon>Gunneridae</taxon>
        <taxon>Pentapetalae</taxon>
        <taxon>asterids</taxon>
        <taxon>campanulids</taxon>
        <taxon>Apiales</taxon>
        <taxon>Apiaceae</taxon>
        <taxon>Apioideae</taxon>
        <taxon>Scandiceae</taxon>
        <taxon>Daucinae</taxon>
        <taxon>Daucus</taxon>
        <taxon>Daucus sect. Daucus</taxon>
    </lineage>
</organism>
<proteinExistence type="inferred from homology"/>
<name>A0AAF0W5C9_DAUCS</name>
<dbReference type="EMBL" id="CP093343">
    <property type="protein sequence ID" value="WOG81908.1"/>
    <property type="molecule type" value="Genomic_DNA"/>
</dbReference>
<keyword evidence="2" id="KW-0645">Protease</keyword>
<dbReference type="GO" id="GO:0008234">
    <property type="term" value="F:cysteine-type peptidase activity"/>
    <property type="evidence" value="ECO:0007669"/>
    <property type="project" value="InterPro"/>
</dbReference>
<sequence>MIGQAVISTYMTYLYSMFRDTPGRDLSTSFSFLHPSTYNLNDEFEAYVVQRLKDGVLRMNFLPFNYSSHWILIVIWESEIYLLNSLPHYPHPEQLEKALMRAVRSYAQEGRVNKNPKIKKLMECPKRPGGMECGYAVMRYMKDIIEDTDMKLLEKVYSELKNNSVSFVSI</sequence>
<evidence type="ECO:0000313" key="5">
    <source>
        <dbReference type="EMBL" id="WOG81908.1"/>
    </source>
</evidence>
<dbReference type="InterPro" id="IPR038765">
    <property type="entry name" value="Papain-like_cys_pep_sf"/>
</dbReference>
<dbReference type="Pfam" id="PF02902">
    <property type="entry name" value="Peptidase_C48"/>
    <property type="match status" value="1"/>
</dbReference>
<dbReference type="SUPFAM" id="SSF54001">
    <property type="entry name" value="Cysteine proteinases"/>
    <property type="match status" value="1"/>
</dbReference>
<evidence type="ECO:0000313" key="6">
    <source>
        <dbReference type="Proteomes" id="UP000077755"/>
    </source>
</evidence>
<evidence type="ECO:0000256" key="1">
    <source>
        <dbReference type="ARBA" id="ARBA00005234"/>
    </source>
</evidence>
<dbReference type="Proteomes" id="UP000077755">
    <property type="component" value="Chromosome 1"/>
</dbReference>
<dbReference type="InterPro" id="IPR003653">
    <property type="entry name" value="Peptidase_C48_C"/>
</dbReference>
<gene>
    <name evidence="5" type="ORF">DCAR_0101064</name>
</gene>
<accession>A0AAF0W5C9</accession>
<dbReference type="AlphaFoldDB" id="A0AAF0W5C9"/>
<evidence type="ECO:0000259" key="4">
    <source>
        <dbReference type="Pfam" id="PF02902"/>
    </source>
</evidence>
<protein>
    <recommendedName>
        <fullName evidence="4">Ubiquitin-like protease family profile domain-containing protein</fullName>
    </recommendedName>
</protein>